<dbReference type="RefSeq" id="WP_232737877.1">
    <property type="nucleotide sequence ID" value="NZ_JAKYXE010000007.1"/>
</dbReference>
<name>A0ABU7QZI0_9FLAO</name>
<gene>
    <name evidence="2" type="ORF">V2E39_10435</name>
</gene>
<evidence type="ECO:0008006" key="4">
    <source>
        <dbReference type="Google" id="ProtNLM"/>
    </source>
</evidence>
<accession>A0ABU7QZI0</accession>
<evidence type="ECO:0000313" key="2">
    <source>
        <dbReference type="EMBL" id="MEE6127800.1"/>
    </source>
</evidence>
<comment type="caution">
    <text evidence="2">The sequence shown here is derived from an EMBL/GenBank/DDBJ whole genome shotgun (WGS) entry which is preliminary data.</text>
</comment>
<evidence type="ECO:0000256" key="1">
    <source>
        <dbReference type="SAM" id="MobiDB-lite"/>
    </source>
</evidence>
<reference evidence="2 3" key="1">
    <citation type="submission" date="2024-01" db="EMBL/GenBank/DDBJ databases">
        <title>Whole genome of Chryseobacterium arthrosphaerae NNCa 2741.</title>
        <authorList>
            <person name="Boriskina E.V."/>
            <person name="Gordinskaya N.A."/>
            <person name="Kropotov V.S."/>
            <person name="Alekseeva A.E."/>
            <person name="Makhova M.A."/>
            <person name="Kryazhev D.V."/>
            <person name="Shkurkina I.S."/>
        </authorList>
    </citation>
    <scope>NUCLEOTIDE SEQUENCE [LARGE SCALE GENOMIC DNA]</scope>
    <source>
        <strain evidence="2 3">NNCa 2741</strain>
    </source>
</reference>
<dbReference type="EMBL" id="JAZGJU010000018">
    <property type="protein sequence ID" value="MEE6127800.1"/>
    <property type="molecule type" value="Genomic_DNA"/>
</dbReference>
<feature type="region of interest" description="Disordered" evidence="1">
    <location>
        <begin position="29"/>
        <end position="55"/>
    </location>
</feature>
<keyword evidence="3" id="KW-1185">Reference proteome</keyword>
<evidence type="ECO:0000313" key="3">
    <source>
        <dbReference type="Proteomes" id="UP001350005"/>
    </source>
</evidence>
<protein>
    <recommendedName>
        <fullName evidence="4">Bacteriocin</fullName>
    </recommendedName>
</protein>
<organism evidence="2 3">
    <name type="scientific">Chryseobacterium arthrosphaerae</name>
    <dbReference type="NCBI Taxonomy" id="651561"/>
    <lineage>
        <taxon>Bacteria</taxon>
        <taxon>Pseudomonadati</taxon>
        <taxon>Bacteroidota</taxon>
        <taxon>Flavobacteriia</taxon>
        <taxon>Flavobacteriales</taxon>
        <taxon>Weeksellaceae</taxon>
        <taxon>Chryseobacterium group</taxon>
        <taxon>Chryseobacterium</taxon>
    </lineage>
</organism>
<sequence>MIKFQSSRIERNKLDRVLGGKLVTTAGSDITTGVTSGGNHDNTITPPDKYYDGTI</sequence>
<feature type="compositionally biased region" description="Polar residues" evidence="1">
    <location>
        <begin position="29"/>
        <end position="45"/>
    </location>
</feature>
<dbReference type="Proteomes" id="UP001350005">
    <property type="component" value="Unassembled WGS sequence"/>
</dbReference>
<proteinExistence type="predicted"/>